<proteinExistence type="predicted"/>
<dbReference type="GO" id="GO:0004654">
    <property type="term" value="F:polyribonucleotide nucleotidyltransferase activity"/>
    <property type="evidence" value="ECO:0007669"/>
    <property type="project" value="UniProtKB-EC"/>
</dbReference>
<organism evidence="1 2">
    <name type="scientific">Mycobacterium ulcerans str. Harvey</name>
    <dbReference type="NCBI Taxonomy" id="1299332"/>
    <lineage>
        <taxon>Bacteria</taxon>
        <taxon>Bacillati</taxon>
        <taxon>Actinomycetota</taxon>
        <taxon>Actinomycetes</taxon>
        <taxon>Mycobacteriales</taxon>
        <taxon>Mycobacteriaceae</taxon>
        <taxon>Mycobacterium</taxon>
        <taxon>Mycobacterium ulcerans group</taxon>
    </lineage>
</organism>
<evidence type="ECO:0000313" key="2">
    <source>
        <dbReference type="Proteomes" id="UP000020681"/>
    </source>
</evidence>
<keyword evidence="1" id="KW-0548">Nucleotidyltransferase</keyword>
<protein>
    <submittedName>
        <fullName evidence="1">Polyribonucleotide nucleotidyltransferase domain protein</fullName>
        <ecNumber evidence="1">2.7.7.8</ecNumber>
    </submittedName>
</protein>
<dbReference type="EC" id="2.7.7.8" evidence="1"/>
<keyword evidence="1" id="KW-0808">Transferase</keyword>
<comment type="caution">
    <text evidence="1">The sequence shown here is derived from an EMBL/GenBank/DDBJ whole genome shotgun (WGS) entry which is preliminary data.</text>
</comment>
<keyword evidence="2" id="KW-1185">Reference proteome</keyword>
<reference evidence="1 2" key="1">
    <citation type="submission" date="2014-01" db="EMBL/GenBank/DDBJ databases">
        <authorList>
            <person name="Dobos K."/>
            <person name="Lenaerts A."/>
            <person name="Ordway D."/>
            <person name="DeGroote M.A."/>
            <person name="Parker T."/>
            <person name="Sizemore C."/>
            <person name="Tallon L.J."/>
            <person name="Sadzewicz L.K."/>
            <person name="Sengamalay N."/>
            <person name="Fraser C.M."/>
            <person name="Hine E."/>
            <person name="Shefchek K.A."/>
            <person name="Das S.P."/>
            <person name="Tettelin H."/>
        </authorList>
    </citation>
    <scope>NUCLEOTIDE SEQUENCE [LARGE SCALE GENOMIC DNA]</scope>
    <source>
        <strain evidence="1 2">Harvey</strain>
    </source>
</reference>
<accession>A0ABN0QZB6</accession>
<evidence type="ECO:0000313" key="1">
    <source>
        <dbReference type="EMBL" id="EUA90140.1"/>
    </source>
</evidence>
<name>A0ABN0QZB6_MYCUL</name>
<dbReference type="EMBL" id="JAOL01000108">
    <property type="protein sequence ID" value="EUA90140.1"/>
    <property type="molecule type" value="Genomic_DNA"/>
</dbReference>
<sequence length="37" mass="3998">MFDMVVAGRIVGTEEDGTPDVAIMMVEPSHRQGHRAG</sequence>
<dbReference type="Proteomes" id="UP000020681">
    <property type="component" value="Unassembled WGS sequence"/>
</dbReference>
<gene>
    <name evidence="1" type="ORF">I551_3361</name>
</gene>